<evidence type="ECO:0000313" key="3">
    <source>
        <dbReference type="EnsemblPlants" id="QL01p051701:mrna"/>
    </source>
</evidence>
<feature type="region of interest" description="Disordered" evidence="1">
    <location>
        <begin position="413"/>
        <end position="447"/>
    </location>
</feature>
<proteinExistence type="predicted"/>
<organism evidence="3 4">
    <name type="scientific">Quercus lobata</name>
    <name type="common">Valley oak</name>
    <dbReference type="NCBI Taxonomy" id="97700"/>
    <lineage>
        <taxon>Eukaryota</taxon>
        <taxon>Viridiplantae</taxon>
        <taxon>Streptophyta</taxon>
        <taxon>Embryophyta</taxon>
        <taxon>Tracheophyta</taxon>
        <taxon>Spermatophyta</taxon>
        <taxon>Magnoliopsida</taxon>
        <taxon>eudicotyledons</taxon>
        <taxon>Gunneridae</taxon>
        <taxon>Pentapetalae</taxon>
        <taxon>rosids</taxon>
        <taxon>fabids</taxon>
        <taxon>Fagales</taxon>
        <taxon>Fagaceae</taxon>
        <taxon>Quercus</taxon>
    </lineage>
</organism>
<reference evidence="3 4" key="1">
    <citation type="journal article" date="2016" name="G3 (Bethesda)">
        <title>First Draft Assembly and Annotation of the Genome of a California Endemic Oak Quercus lobata Nee (Fagaceae).</title>
        <authorList>
            <person name="Sork V.L."/>
            <person name="Fitz-Gibbon S.T."/>
            <person name="Puiu D."/>
            <person name="Crepeau M."/>
            <person name="Gugger P.F."/>
            <person name="Sherman R."/>
            <person name="Stevens K."/>
            <person name="Langley C.H."/>
            <person name="Pellegrini M."/>
            <person name="Salzberg S.L."/>
        </authorList>
    </citation>
    <scope>NUCLEOTIDE SEQUENCE [LARGE SCALE GENOMIC DNA]</scope>
    <source>
        <strain evidence="3 4">cv. SW786</strain>
    </source>
</reference>
<dbReference type="AlphaFoldDB" id="A0A7N2KQU5"/>
<dbReference type="Proteomes" id="UP000594261">
    <property type="component" value="Chromosome 1"/>
</dbReference>
<keyword evidence="4" id="KW-1185">Reference proteome</keyword>
<dbReference type="InParanoid" id="A0A7N2KQU5"/>
<name>A0A7N2KQU5_QUELO</name>
<keyword evidence="2" id="KW-0812">Transmembrane</keyword>
<evidence type="ECO:0000313" key="4">
    <source>
        <dbReference type="Proteomes" id="UP000594261"/>
    </source>
</evidence>
<feature type="compositionally biased region" description="Low complexity" evidence="1">
    <location>
        <begin position="349"/>
        <end position="363"/>
    </location>
</feature>
<keyword evidence="2" id="KW-1133">Transmembrane helix</keyword>
<accession>A0A7N2KQU5</accession>
<dbReference type="Gramene" id="QL01p051701:mrna">
    <property type="protein sequence ID" value="QL01p051701:mrna"/>
    <property type="gene ID" value="QL01p051701"/>
</dbReference>
<protein>
    <submittedName>
        <fullName evidence="3">Uncharacterized protein</fullName>
    </submittedName>
</protein>
<evidence type="ECO:0000256" key="1">
    <source>
        <dbReference type="SAM" id="MobiDB-lite"/>
    </source>
</evidence>
<evidence type="ECO:0000256" key="2">
    <source>
        <dbReference type="SAM" id="Phobius"/>
    </source>
</evidence>
<sequence length="646" mass="72230">MKQECPTYLKSIGKSKALAATLSDIKPEDDSDSKDDEILNAFTAIVNVEDVDEEEDLVESKFEKMDEQGDIHTAYAKLYKTIGALTFENNFLAEKTKKLEMEQFQVRAQLERTSSAKLDEMLSLQKSTSDRTGLGNLDSFSTPPRHLAIYQAFQLLFIAISIASRQLGGSIDKLSGPSIASRQLVDRSSFFIIFSVELFLDRSSAAASVEAFFARHLTFFVLGHPLHLILLLHLFGSVMRMPERPSWRTFLDKAFVLNAKSSWRTSPTLTYSMSFKVGVGSYLPYFITRVRGTGIAVTPQIVAVVLHVPRVKFPDYPSCECLRTVSKDELKSAFCERPSEWAPPSRSIPSQSAPSTFAPSSSTGDVTLRDIMTQLQHMDARLDTLFSKLYQVNIRVSRIAGWQVVMGGFAPEASPSLPPTASEDEDDDADDAIASEDDDDGDASSSGTDEMFWDSEAAIARFPSNKCGNSDIRIPRNSLESHPALSELTNQKRGICRYHILYSLRLGPPFPNDGKILKPKGFGRVCVRMLLAYAYLKYAYVYSWATYAGLMVPFLCFLCFAMNMHSYVHALMHRCCGAVRSTQSRRTPFQALCAHNDFLLNSNEDIIKLIMSPPNSPLPAQVQWTISLNMAIIIDEIWKSRNLMLF</sequence>
<reference evidence="3" key="2">
    <citation type="submission" date="2021-01" db="UniProtKB">
        <authorList>
            <consortium name="EnsemblPlants"/>
        </authorList>
    </citation>
    <scope>IDENTIFICATION</scope>
</reference>
<feature type="compositionally biased region" description="Acidic residues" evidence="1">
    <location>
        <begin position="422"/>
        <end position="442"/>
    </location>
</feature>
<feature type="transmembrane region" description="Helical" evidence="2">
    <location>
        <begin position="544"/>
        <end position="564"/>
    </location>
</feature>
<dbReference type="EnsemblPlants" id="QL01p051701:mrna">
    <property type="protein sequence ID" value="QL01p051701:mrna"/>
    <property type="gene ID" value="QL01p051701"/>
</dbReference>
<keyword evidence="2" id="KW-0472">Membrane</keyword>
<dbReference type="EMBL" id="LRBV02000001">
    <property type="status" value="NOT_ANNOTATED_CDS"/>
    <property type="molecule type" value="Genomic_DNA"/>
</dbReference>
<feature type="region of interest" description="Disordered" evidence="1">
    <location>
        <begin position="339"/>
        <end position="363"/>
    </location>
</feature>